<dbReference type="VEuPathDB" id="TrichDB:TVAG_194480"/>
<gene>
    <name evidence="2" type="ORF">TVAG_194480</name>
</gene>
<reference evidence="2" key="1">
    <citation type="submission" date="2006-10" db="EMBL/GenBank/DDBJ databases">
        <authorList>
            <person name="Amadeo P."/>
            <person name="Zhao Q."/>
            <person name="Wortman J."/>
            <person name="Fraser-Liggett C."/>
            <person name="Carlton J."/>
        </authorList>
    </citation>
    <scope>NUCLEOTIDE SEQUENCE</scope>
    <source>
        <strain evidence="2">G3</strain>
    </source>
</reference>
<dbReference type="Gene3D" id="3.40.30.10">
    <property type="entry name" value="Glutaredoxin"/>
    <property type="match status" value="1"/>
</dbReference>
<dbReference type="VEuPathDB" id="TrichDB:TVAGG3_0715740"/>
<evidence type="ECO:0000313" key="2">
    <source>
        <dbReference type="EMBL" id="EAY04483.1"/>
    </source>
</evidence>
<dbReference type="CDD" id="cd02947">
    <property type="entry name" value="TRX_family"/>
    <property type="match status" value="1"/>
</dbReference>
<dbReference type="AlphaFoldDB" id="A2ESB9"/>
<dbReference type="InParanoid" id="A2ESB9"/>
<feature type="domain" description="Thioredoxin" evidence="1">
    <location>
        <begin position="15"/>
        <end position="87"/>
    </location>
</feature>
<dbReference type="InterPro" id="IPR013766">
    <property type="entry name" value="Thioredoxin_domain"/>
</dbReference>
<proteinExistence type="predicted"/>
<dbReference type="KEGG" id="tva:4762345"/>
<dbReference type="Proteomes" id="UP000001542">
    <property type="component" value="Unassembled WGS sequence"/>
</dbReference>
<dbReference type="OrthoDB" id="2121326at2759"/>
<keyword evidence="3" id="KW-1185">Reference proteome</keyword>
<reference evidence="2" key="2">
    <citation type="journal article" date="2007" name="Science">
        <title>Draft genome sequence of the sexually transmitted pathogen Trichomonas vaginalis.</title>
        <authorList>
            <person name="Carlton J.M."/>
            <person name="Hirt R.P."/>
            <person name="Silva J.C."/>
            <person name="Delcher A.L."/>
            <person name="Schatz M."/>
            <person name="Zhao Q."/>
            <person name="Wortman J.R."/>
            <person name="Bidwell S.L."/>
            <person name="Alsmark U.C.M."/>
            <person name="Besteiro S."/>
            <person name="Sicheritz-Ponten T."/>
            <person name="Noel C.J."/>
            <person name="Dacks J.B."/>
            <person name="Foster P.G."/>
            <person name="Simillion C."/>
            <person name="Van de Peer Y."/>
            <person name="Miranda-Saavedra D."/>
            <person name="Barton G.J."/>
            <person name="Westrop G.D."/>
            <person name="Mueller S."/>
            <person name="Dessi D."/>
            <person name="Fiori P.L."/>
            <person name="Ren Q."/>
            <person name="Paulsen I."/>
            <person name="Zhang H."/>
            <person name="Bastida-Corcuera F.D."/>
            <person name="Simoes-Barbosa A."/>
            <person name="Brown M.T."/>
            <person name="Hayes R.D."/>
            <person name="Mukherjee M."/>
            <person name="Okumura C.Y."/>
            <person name="Schneider R."/>
            <person name="Smith A.J."/>
            <person name="Vanacova S."/>
            <person name="Villalvazo M."/>
            <person name="Haas B.J."/>
            <person name="Pertea M."/>
            <person name="Feldblyum T.V."/>
            <person name="Utterback T.R."/>
            <person name="Shu C.L."/>
            <person name="Osoegawa K."/>
            <person name="de Jong P.J."/>
            <person name="Hrdy I."/>
            <person name="Horvathova L."/>
            <person name="Zubacova Z."/>
            <person name="Dolezal P."/>
            <person name="Malik S.B."/>
            <person name="Logsdon J.M. Jr."/>
            <person name="Henze K."/>
            <person name="Gupta A."/>
            <person name="Wang C.C."/>
            <person name="Dunne R.L."/>
            <person name="Upcroft J.A."/>
            <person name="Upcroft P."/>
            <person name="White O."/>
            <person name="Salzberg S.L."/>
            <person name="Tang P."/>
            <person name="Chiu C.-H."/>
            <person name="Lee Y.-S."/>
            <person name="Embley T.M."/>
            <person name="Coombs G.H."/>
            <person name="Mottram J.C."/>
            <person name="Tachezy J."/>
            <person name="Fraser-Liggett C.M."/>
            <person name="Johnson P.J."/>
        </authorList>
    </citation>
    <scope>NUCLEOTIDE SEQUENCE [LARGE SCALE GENOMIC DNA]</scope>
    <source>
        <strain evidence="2">G3</strain>
    </source>
</reference>
<name>A2ESB9_TRIV3</name>
<dbReference type="Pfam" id="PF00085">
    <property type="entry name" value="Thioredoxin"/>
    <property type="match status" value="1"/>
</dbReference>
<dbReference type="InterPro" id="IPR036249">
    <property type="entry name" value="Thioredoxin-like_sf"/>
</dbReference>
<dbReference type="SUPFAM" id="SSF52833">
    <property type="entry name" value="Thioredoxin-like"/>
    <property type="match status" value="1"/>
</dbReference>
<protein>
    <recommendedName>
        <fullName evidence="1">Thioredoxin domain-containing protein</fullName>
    </recommendedName>
</protein>
<dbReference type="EMBL" id="DS113474">
    <property type="protein sequence ID" value="EAY04483.1"/>
    <property type="molecule type" value="Genomic_DNA"/>
</dbReference>
<evidence type="ECO:0000313" key="3">
    <source>
        <dbReference type="Proteomes" id="UP000001542"/>
    </source>
</evidence>
<sequence>MPEIIRFHGGIEELSSTIINYKGTSILVFDASWCPGCRRLSRFLPNYAAEFHSLQFIVIDTDENSQVKTYFGIENLPVIKFCNDKSKLHVETTIVGLNMPLIKEKLAIVA</sequence>
<evidence type="ECO:0000259" key="1">
    <source>
        <dbReference type="Pfam" id="PF00085"/>
    </source>
</evidence>
<accession>A2ESB9</accession>
<organism evidence="2 3">
    <name type="scientific">Trichomonas vaginalis (strain ATCC PRA-98 / G3)</name>
    <dbReference type="NCBI Taxonomy" id="412133"/>
    <lineage>
        <taxon>Eukaryota</taxon>
        <taxon>Metamonada</taxon>
        <taxon>Parabasalia</taxon>
        <taxon>Trichomonadida</taxon>
        <taxon>Trichomonadidae</taxon>
        <taxon>Trichomonas</taxon>
    </lineage>
</organism>
<dbReference type="SMR" id="A2ESB9"/>
<dbReference type="RefSeq" id="XP_001316706.1">
    <property type="nucleotide sequence ID" value="XM_001316671.1"/>
</dbReference>